<feature type="domain" description="Ice-binding protein C-terminal" evidence="1">
    <location>
        <begin position="227"/>
        <end position="251"/>
    </location>
</feature>
<dbReference type="NCBIfam" id="TIGR02595">
    <property type="entry name" value="PEP_CTERM"/>
    <property type="match status" value="1"/>
</dbReference>
<evidence type="ECO:0000259" key="1">
    <source>
        <dbReference type="Pfam" id="PF07589"/>
    </source>
</evidence>
<dbReference type="Pfam" id="PF07589">
    <property type="entry name" value="PEP-CTERM"/>
    <property type="match status" value="1"/>
</dbReference>
<protein>
    <recommendedName>
        <fullName evidence="1">Ice-binding protein C-terminal domain-containing protein</fullName>
    </recommendedName>
</protein>
<organism evidence="2 3">
    <name type="scientific">Roseateles depolymerans</name>
    <dbReference type="NCBI Taxonomy" id="76731"/>
    <lineage>
        <taxon>Bacteria</taxon>
        <taxon>Pseudomonadati</taxon>
        <taxon>Pseudomonadota</taxon>
        <taxon>Betaproteobacteria</taxon>
        <taxon>Burkholderiales</taxon>
        <taxon>Sphaerotilaceae</taxon>
        <taxon>Roseateles</taxon>
    </lineage>
</organism>
<accession>A0A0U3MDT6</accession>
<dbReference type="InterPro" id="IPR013424">
    <property type="entry name" value="Ice-binding_C"/>
</dbReference>
<gene>
    <name evidence="2" type="ORF">RD2015_1151</name>
</gene>
<dbReference type="RefSeq" id="WP_058934061.1">
    <property type="nucleotide sequence ID" value="NZ_CP013729.1"/>
</dbReference>
<dbReference type="NCBIfam" id="NF035944">
    <property type="entry name" value="PEPxxWA-CTERM"/>
    <property type="match status" value="1"/>
</dbReference>
<dbReference type="KEGG" id="rdp:RD2015_1151"/>
<reference evidence="2 3" key="1">
    <citation type="submission" date="2015-12" db="EMBL/GenBank/DDBJ databases">
        <title>Complete genome of Roseateles depolymerans KCTC 42856.</title>
        <authorList>
            <person name="Kim K.M."/>
        </authorList>
    </citation>
    <scope>NUCLEOTIDE SEQUENCE [LARGE SCALE GENOMIC DNA]</scope>
    <source>
        <strain evidence="2 3">KCTC 42856</strain>
    </source>
</reference>
<evidence type="ECO:0000313" key="3">
    <source>
        <dbReference type="Proteomes" id="UP000060699"/>
    </source>
</evidence>
<sequence length="254" mass="26577" precursor="true">MTFKPAWLALAAFIATSAGAQTTVATTVAEWDFNGAFDAANGGYQGTTKHDFSQNGASIAFLSGSTTLTTQFVSSTGSTDPITNGKALNTANYAPQGTQSGVYGVQFGVDTSGYENIVFSFDQRNSATASAWTELLYTVDGESWLDAATYRMTRQGSFVNGLSFDFSSVLGVANNDSFAVRLVSIFAPGTSSYAGTTSAYAAGGTIRYDMVRFTGTEILAPVVPTPAVPEPATYALMLAGLGAVGLMARRRRAQ</sequence>
<proteinExistence type="predicted"/>
<dbReference type="Proteomes" id="UP000060699">
    <property type="component" value="Chromosome"/>
</dbReference>
<keyword evidence="3" id="KW-1185">Reference proteome</keyword>
<evidence type="ECO:0000313" key="2">
    <source>
        <dbReference type="EMBL" id="ALV05644.1"/>
    </source>
</evidence>
<dbReference type="AlphaFoldDB" id="A0A0U3MDT6"/>
<dbReference type="EMBL" id="CP013729">
    <property type="protein sequence ID" value="ALV05644.1"/>
    <property type="molecule type" value="Genomic_DNA"/>
</dbReference>
<name>A0A0U3MDT6_9BURK</name>